<dbReference type="AlphaFoldDB" id="A0A0A9D9N1"/>
<organism evidence="1">
    <name type="scientific">Arundo donax</name>
    <name type="common">Giant reed</name>
    <name type="synonym">Donax arundinaceus</name>
    <dbReference type="NCBI Taxonomy" id="35708"/>
    <lineage>
        <taxon>Eukaryota</taxon>
        <taxon>Viridiplantae</taxon>
        <taxon>Streptophyta</taxon>
        <taxon>Embryophyta</taxon>
        <taxon>Tracheophyta</taxon>
        <taxon>Spermatophyta</taxon>
        <taxon>Magnoliopsida</taxon>
        <taxon>Liliopsida</taxon>
        <taxon>Poales</taxon>
        <taxon>Poaceae</taxon>
        <taxon>PACMAD clade</taxon>
        <taxon>Arundinoideae</taxon>
        <taxon>Arundineae</taxon>
        <taxon>Arundo</taxon>
    </lineage>
</organism>
<accession>A0A0A9D9N1</accession>
<sequence>MIRTTLGSLGGIAVIARNLGRYNICSSVQIKLNIGDMTWCYIVHTTHGTKAIPWFLWCCGEARQPTPLTTPRRRHTHILGVMKGLGKVDF</sequence>
<reference evidence="1" key="2">
    <citation type="journal article" date="2015" name="Data Brief">
        <title>Shoot transcriptome of the giant reed, Arundo donax.</title>
        <authorList>
            <person name="Barrero R.A."/>
            <person name="Guerrero F.D."/>
            <person name="Moolhuijzen P."/>
            <person name="Goolsby J.A."/>
            <person name="Tidwell J."/>
            <person name="Bellgard S.E."/>
            <person name="Bellgard M.I."/>
        </authorList>
    </citation>
    <scope>NUCLEOTIDE SEQUENCE</scope>
    <source>
        <tissue evidence="1">Shoot tissue taken approximately 20 cm above the soil surface</tissue>
    </source>
</reference>
<evidence type="ECO:0000313" key="1">
    <source>
        <dbReference type="EMBL" id="JAD84501.1"/>
    </source>
</evidence>
<reference evidence="1" key="1">
    <citation type="submission" date="2014-09" db="EMBL/GenBank/DDBJ databases">
        <authorList>
            <person name="Magalhaes I.L.F."/>
            <person name="Oliveira U."/>
            <person name="Santos F.R."/>
            <person name="Vidigal T.H.D.A."/>
            <person name="Brescovit A.D."/>
            <person name="Santos A.J."/>
        </authorList>
    </citation>
    <scope>NUCLEOTIDE SEQUENCE</scope>
    <source>
        <tissue evidence="1">Shoot tissue taken approximately 20 cm above the soil surface</tissue>
    </source>
</reference>
<protein>
    <submittedName>
        <fullName evidence="1">Uncharacterized protein</fullName>
    </submittedName>
</protein>
<proteinExistence type="predicted"/>
<dbReference type="EMBL" id="GBRH01213394">
    <property type="protein sequence ID" value="JAD84501.1"/>
    <property type="molecule type" value="Transcribed_RNA"/>
</dbReference>
<name>A0A0A9D9N1_ARUDO</name>